<dbReference type="OrthoDB" id="6512918at2759"/>
<dbReference type="KEGG" id="cqu:CpipJ_CPIJ005050"/>
<protein>
    <submittedName>
        <fullName evidence="2 3">ATP-binding cassette sub-family A member 3</fullName>
    </submittedName>
</protein>
<dbReference type="VEuPathDB" id="VectorBase:CPIJ005050"/>
<dbReference type="EMBL" id="DS231901">
    <property type="protein sequence ID" value="EDS44894.1"/>
    <property type="molecule type" value="Genomic_DNA"/>
</dbReference>
<evidence type="ECO:0000313" key="3">
    <source>
        <dbReference type="EnsemblMetazoa" id="CPIJ005050-PA"/>
    </source>
</evidence>
<name>B0WDV7_CULQU</name>
<keyword evidence="2" id="KW-0067">ATP-binding</keyword>
<evidence type="ECO:0000313" key="4">
    <source>
        <dbReference type="Proteomes" id="UP000002320"/>
    </source>
</evidence>
<reference evidence="2" key="1">
    <citation type="submission" date="2007-03" db="EMBL/GenBank/DDBJ databases">
        <title>Annotation of Culex pipiens quinquefasciatus.</title>
        <authorList>
            <consortium name="The Broad Institute Genome Sequencing Platform"/>
            <person name="Atkinson P.W."/>
            <person name="Hemingway J."/>
            <person name="Christensen B.M."/>
            <person name="Higgs S."/>
            <person name="Kodira C."/>
            <person name="Hannick L."/>
            <person name="Megy K."/>
            <person name="O'Leary S."/>
            <person name="Pearson M."/>
            <person name="Haas B.J."/>
            <person name="Mauceli E."/>
            <person name="Wortman J.R."/>
            <person name="Lee N.H."/>
            <person name="Guigo R."/>
            <person name="Stanke M."/>
            <person name="Alvarado L."/>
            <person name="Amedeo P."/>
            <person name="Antoine C.H."/>
            <person name="Arensburger P."/>
            <person name="Bidwell S.L."/>
            <person name="Crawford M."/>
            <person name="Camaro F."/>
            <person name="Devon K."/>
            <person name="Engels R."/>
            <person name="Hammond M."/>
            <person name="Howarth C."/>
            <person name="Koehrsen M."/>
            <person name="Lawson D."/>
            <person name="Montgomery P."/>
            <person name="Nene V."/>
            <person name="Nusbaum C."/>
            <person name="Puiu D."/>
            <person name="Romero-Severson J."/>
            <person name="Severson D.W."/>
            <person name="Shumway M."/>
            <person name="Sisk P."/>
            <person name="Stolte C."/>
            <person name="Zeng Q."/>
            <person name="Eisenstadt E."/>
            <person name="Fraser-Liggett C."/>
            <person name="Strausberg R."/>
            <person name="Galagan J."/>
            <person name="Birren B."/>
            <person name="Collins F.H."/>
        </authorList>
    </citation>
    <scope>NUCLEOTIDE SEQUENCE [LARGE SCALE GENOMIC DNA]</scope>
    <source>
        <strain evidence="2">JHB</strain>
    </source>
</reference>
<keyword evidence="1" id="KW-0472">Membrane</keyword>
<sequence length="90" mass="10243">MVVVTAQGSTNPDGLPPQVHRTGNGEKFVLLLWKNFLLHWRSKISSLVEIFIPPFFMLLLVGLRSLTEVQINNYESVYNPLDITNFTGIR</sequence>
<proteinExistence type="predicted"/>
<feature type="transmembrane region" description="Helical" evidence="1">
    <location>
        <begin position="44"/>
        <end position="63"/>
    </location>
</feature>
<keyword evidence="1" id="KW-1133">Transmembrane helix</keyword>
<dbReference type="AlphaFoldDB" id="B0WDV7"/>
<evidence type="ECO:0000313" key="2">
    <source>
        <dbReference type="EMBL" id="EDS44894.1"/>
    </source>
</evidence>
<dbReference type="InParanoid" id="B0WDV7"/>
<gene>
    <name evidence="3" type="primary">6036916</name>
    <name evidence="2" type="ORF">CpipJ_CPIJ005050</name>
</gene>
<reference evidence="3" key="2">
    <citation type="submission" date="2021-02" db="UniProtKB">
        <authorList>
            <consortium name="EnsemblMetazoa"/>
        </authorList>
    </citation>
    <scope>IDENTIFICATION</scope>
    <source>
        <strain evidence="3">JHB</strain>
    </source>
</reference>
<accession>B0WDV7</accession>
<dbReference type="STRING" id="7176.B0WDV7"/>
<dbReference type="Proteomes" id="UP000002320">
    <property type="component" value="Unassembled WGS sequence"/>
</dbReference>
<keyword evidence="2" id="KW-0547">Nucleotide-binding</keyword>
<keyword evidence="4" id="KW-1185">Reference proteome</keyword>
<dbReference type="VEuPathDB" id="VectorBase:CQUJHB014411"/>
<dbReference type="HOGENOM" id="CLU_2443019_0_0_1"/>
<evidence type="ECO:0000256" key="1">
    <source>
        <dbReference type="SAM" id="Phobius"/>
    </source>
</evidence>
<dbReference type="GO" id="GO:0005524">
    <property type="term" value="F:ATP binding"/>
    <property type="evidence" value="ECO:0007669"/>
    <property type="project" value="UniProtKB-KW"/>
</dbReference>
<dbReference type="EnsemblMetazoa" id="CPIJ005050-RA">
    <property type="protein sequence ID" value="CPIJ005050-PA"/>
    <property type="gene ID" value="CPIJ005050"/>
</dbReference>
<keyword evidence="1" id="KW-0812">Transmembrane</keyword>
<organism>
    <name type="scientific">Culex quinquefasciatus</name>
    <name type="common">Southern house mosquito</name>
    <name type="synonym">Culex pungens</name>
    <dbReference type="NCBI Taxonomy" id="7176"/>
    <lineage>
        <taxon>Eukaryota</taxon>
        <taxon>Metazoa</taxon>
        <taxon>Ecdysozoa</taxon>
        <taxon>Arthropoda</taxon>
        <taxon>Hexapoda</taxon>
        <taxon>Insecta</taxon>
        <taxon>Pterygota</taxon>
        <taxon>Neoptera</taxon>
        <taxon>Endopterygota</taxon>
        <taxon>Diptera</taxon>
        <taxon>Nematocera</taxon>
        <taxon>Culicoidea</taxon>
        <taxon>Culicidae</taxon>
        <taxon>Culicinae</taxon>
        <taxon>Culicini</taxon>
        <taxon>Culex</taxon>
        <taxon>Culex</taxon>
    </lineage>
</organism>